<dbReference type="GO" id="GO:0045324">
    <property type="term" value="P:late endosome to vacuole transport"/>
    <property type="evidence" value="ECO:0007669"/>
    <property type="project" value="InterPro"/>
</dbReference>
<dbReference type="PROSITE" id="PS00108">
    <property type="entry name" value="PROTEIN_KINASE_ST"/>
    <property type="match status" value="1"/>
</dbReference>
<dbReference type="InterPro" id="IPR011009">
    <property type="entry name" value="Kinase-like_dom_sf"/>
</dbReference>
<evidence type="ECO:0000256" key="5">
    <source>
        <dbReference type="ARBA" id="ARBA00022737"/>
    </source>
</evidence>
<dbReference type="SMART" id="SM00220">
    <property type="entry name" value="S_TKc"/>
    <property type="match status" value="1"/>
</dbReference>
<keyword evidence="6" id="KW-0547">Nucleotide-binding</keyword>
<dbReference type="PROSITE" id="PS50082">
    <property type="entry name" value="WD_REPEATS_2"/>
    <property type="match status" value="2"/>
</dbReference>
<accession>A0A9N9G3X4</accession>
<dbReference type="GO" id="GO:0016236">
    <property type="term" value="P:macroautophagy"/>
    <property type="evidence" value="ECO:0007669"/>
    <property type="project" value="InterPro"/>
</dbReference>
<keyword evidence="5" id="KW-0677">Repeat</keyword>
<dbReference type="PROSITE" id="PS50294">
    <property type="entry name" value="WD_REPEATS_REGION"/>
    <property type="match status" value="1"/>
</dbReference>
<dbReference type="InterPro" id="IPR008271">
    <property type="entry name" value="Ser/Thr_kinase_AS"/>
</dbReference>
<sequence length="1432" mass="159366">MGNNISSTTASIATAGITSYVSELGDIQYGESLSSARFMKTIRGRHKDGAVVVKIFIKPEPGISLANIVRALEEEREALLEVPNAFPYQRIIETEKAGYLIRQYFFSSLYDRISTRPFLNLTEKKWITYQLLCGVHDAHMHGIYHGDIKTENVLVTSWNWVYLADFSGSIKPTYLPEDNPADFSFFFDNSSRRTCYLAPERFYKPGIGVDKIKCEPEVGGKEGSITSAMDIFSLGCVIAELFLEGTPIFSLSQLFKYRTGEYDPGVYLDKIEDPDIKAMVKHMINIDPTKRFTAEQYLHEWRGTAFPIYFSTFLHQYVASVTDHHNRSHDIGVTLPTNAPRTRESSEVQNTIINTDADDKIERIYNEFDKIAFFLGFFNGNGAEEDDGSMEEDIKGRNGKVGERSKKLAPESSVLLNNATALSVHLNIPNYDTSLVSSRKKTKEKAEYILPNVVKFASDPEVVVRVTYAQCIASIADSALRFLEMTQAFKSDGSLTISGRTTDYGAFEGTYDSNLHDLQSVIQEQVTILLIDPESAVKRALLANITSLCIFFGRQKANDVLLSHMITYLNDRDWMLRCTFFESIIGVGTFVGGRSLEEYILPLMIQALTDAEEFVVEKVLNSLTSLAELGLFHKMKLWELVGIISSLLCHPSIWIRYGAIAFISSAAKLLPTTDVWCIVYPIIRPFLQADIAEVTELQLLENVKEPLSRAVFGAALTWASKANKSLFWKQSKERKVSKSNLSNSASSITAITMLARRTSTLAINNEKIAKSEEDEHYLKKLRNIGMTDEDEEKLAAMRDYIYKLSVSKSARPKTQNEDVVNIEQDGSVKLKNIGITIHNVFLRPANLDNMTNGATDRAIPTSPYRIPSAANSKTSLTETTAQYKPVSLSYNPRGGSDVTATNFANSRNRRISMGQVEGKSNTSARDGHNNNSSTPLVSVPVLSTVPPSPPERNKTGTAAIDINIRRNSSTSSLAKRMSLVGRAAESPKAAPATSTSMTTVEGTMEIPVIKKVEQEATPVNNANIGGVDVLPRRNLSTLVSSTYEGNDRNVKNLLDSRYLKTFPNPMPEFGPRITKSPTNRHGRANVSKTVTDFRPEGTLIAHLTEHKAAINKICVSPDHKFFASCSDDGTVRIWDCARLEKNVTNRSRATYVLGGKVKCMTFIDSTHSIACASDNGNIHVFRVEYTPGNNSAKYGKLQIVREKYLKDEYAISMEHYNTGTESILMYATTKGTICGLDLRSMQLSWSVENPRSHGVITAMVTDRAHNWLLVGSSRGILTLWDLRFRIALRSWMHPTKSKISKLLLCAHSKEPRVIIAAGKHEVSLWDIEKVECRQMFAVRSGDEKMGGVSLDTFKPIDPPGPGDILMSAFTAQESSYAVDNSIRAVLYMPEAGCSYMLTAGSDRKIRFWDIATPENSYIVTGQDADEAKPTYR</sequence>
<evidence type="ECO:0000256" key="6">
    <source>
        <dbReference type="ARBA" id="ARBA00022741"/>
    </source>
</evidence>
<evidence type="ECO:0000313" key="12">
    <source>
        <dbReference type="EMBL" id="CAG8582973.1"/>
    </source>
</evidence>
<dbReference type="SUPFAM" id="SSF48371">
    <property type="entry name" value="ARM repeat"/>
    <property type="match status" value="1"/>
</dbReference>
<evidence type="ECO:0000256" key="3">
    <source>
        <dbReference type="ARBA" id="ARBA00022574"/>
    </source>
</evidence>
<evidence type="ECO:0000256" key="8">
    <source>
        <dbReference type="ARBA" id="ARBA00022840"/>
    </source>
</evidence>
<keyword evidence="2" id="KW-0723">Serine/threonine-protein kinase</keyword>
<dbReference type="PROSITE" id="PS00678">
    <property type="entry name" value="WD_REPEATS_1"/>
    <property type="match status" value="1"/>
</dbReference>
<feature type="compositionally biased region" description="Low complexity" evidence="10">
    <location>
        <begin position="932"/>
        <end position="945"/>
    </location>
</feature>
<evidence type="ECO:0000256" key="7">
    <source>
        <dbReference type="ARBA" id="ARBA00022777"/>
    </source>
</evidence>
<dbReference type="EC" id="2.7.11.1" evidence="1"/>
<dbReference type="PANTHER" id="PTHR17583:SF0">
    <property type="entry name" value="PHOSPHOINOSITIDE 3-KINASE REGULATORY SUBUNIT 4"/>
    <property type="match status" value="1"/>
</dbReference>
<dbReference type="InterPro" id="IPR015943">
    <property type="entry name" value="WD40/YVTN_repeat-like_dom_sf"/>
</dbReference>
<evidence type="ECO:0000256" key="9">
    <source>
        <dbReference type="PROSITE-ProRule" id="PRU00221"/>
    </source>
</evidence>
<dbReference type="SUPFAM" id="SSF50978">
    <property type="entry name" value="WD40 repeat-like"/>
    <property type="match status" value="1"/>
</dbReference>
<dbReference type="CDD" id="cd13980">
    <property type="entry name" value="STKc_Vps15"/>
    <property type="match status" value="1"/>
</dbReference>
<dbReference type="InterPro" id="IPR001680">
    <property type="entry name" value="WD40_rpt"/>
</dbReference>
<dbReference type="PROSITE" id="PS50011">
    <property type="entry name" value="PROTEIN_KINASE_DOM"/>
    <property type="match status" value="1"/>
</dbReference>
<keyword evidence="8" id="KW-0067">ATP-binding</keyword>
<evidence type="ECO:0000256" key="2">
    <source>
        <dbReference type="ARBA" id="ARBA00022527"/>
    </source>
</evidence>
<dbReference type="GO" id="GO:0006623">
    <property type="term" value="P:protein targeting to vacuole"/>
    <property type="evidence" value="ECO:0007669"/>
    <property type="project" value="TreeGrafter"/>
</dbReference>
<organism evidence="12 13">
    <name type="scientific">Paraglomus occultum</name>
    <dbReference type="NCBI Taxonomy" id="144539"/>
    <lineage>
        <taxon>Eukaryota</taxon>
        <taxon>Fungi</taxon>
        <taxon>Fungi incertae sedis</taxon>
        <taxon>Mucoromycota</taxon>
        <taxon>Glomeromycotina</taxon>
        <taxon>Glomeromycetes</taxon>
        <taxon>Paraglomerales</taxon>
        <taxon>Paraglomeraceae</taxon>
        <taxon>Paraglomus</taxon>
    </lineage>
</organism>
<dbReference type="InterPro" id="IPR036322">
    <property type="entry name" value="WD40_repeat_dom_sf"/>
</dbReference>
<evidence type="ECO:0000256" key="1">
    <source>
        <dbReference type="ARBA" id="ARBA00012513"/>
    </source>
</evidence>
<dbReference type="InterPro" id="IPR000719">
    <property type="entry name" value="Prot_kinase_dom"/>
</dbReference>
<dbReference type="GO" id="GO:0004674">
    <property type="term" value="F:protein serine/threonine kinase activity"/>
    <property type="evidence" value="ECO:0007669"/>
    <property type="project" value="UniProtKB-KW"/>
</dbReference>
<dbReference type="GO" id="GO:0005770">
    <property type="term" value="C:late endosome"/>
    <property type="evidence" value="ECO:0007669"/>
    <property type="project" value="TreeGrafter"/>
</dbReference>
<dbReference type="InterPro" id="IPR016024">
    <property type="entry name" value="ARM-type_fold"/>
</dbReference>
<evidence type="ECO:0000259" key="11">
    <source>
        <dbReference type="PROSITE" id="PS50011"/>
    </source>
</evidence>
<dbReference type="Pfam" id="PF00400">
    <property type="entry name" value="WD40"/>
    <property type="match status" value="1"/>
</dbReference>
<name>A0A9N9G3X4_9GLOM</name>
<comment type="caution">
    <text evidence="12">The sequence shown here is derived from an EMBL/GenBank/DDBJ whole genome shotgun (WGS) entry which is preliminary data.</text>
</comment>
<dbReference type="OrthoDB" id="242910at2759"/>
<dbReference type="Pfam" id="PF22956">
    <property type="entry name" value="VPS15-like_hel"/>
    <property type="match status" value="1"/>
</dbReference>
<dbReference type="EMBL" id="CAJVPJ010001245">
    <property type="protein sequence ID" value="CAG8582973.1"/>
    <property type="molecule type" value="Genomic_DNA"/>
</dbReference>
<keyword evidence="3 9" id="KW-0853">WD repeat</keyword>
<keyword evidence="4" id="KW-0808">Transferase</keyword>
<evidence type="ECO:0000256" key="4">
    <source>
        <dbReference type="ARBA" id="ARBA00022679"/>
    </source>
</evidence>
<dbReference type="InterPro" id="IPR045162">
    <property type="entry name" value="Vps15-like"/>
</dbReference>
<gene>
    <name evidence="12" type="ORF">POCULU_LOCUS6583</name>
</gene>
<feature type="domain" description="Protein kinase" evidence="11">
    <location>
        <begin position="27"/>
        <end position="302"/>
    </location>
</feature>
<dbReference type="GO" id="GO:0005524">
    <property type="term" value="F:ATP binding"/>
    <property type="evidence" value="ECO:0007669"/>
    <property type="project" value="UniProtKB-KW"/>
</dbReference>
<dbReference type="Gene3D" id="2.130.10.10">
    <property type="entry name" value="YVTN repeat-like/Quinoprotein amine dehydrogenase"/>
    <property type="match status" value="2"/>
</dbReference>
<feature type="region of interest" description="Disordered" evidence="10">
    <location>
        <begin position="891"/>
        <end position="955"/>
    </location>
</feature>
<evidence type="ECO:0000256" key="10">
    <source>
        <dbReference type="SAM" id="MobiDB-lite"/>
    </source>
</evidence>
<dbReference type="SMART" id="SM00320">
    <property type="entry name" value="WD40"/>
    <property type="match status" value="4"/>
</dbReference>
<keyword evidence="13" id="KW-1185">Reference proteome</keyword>
<dbReference type="GO" id="GO:0071561">
    <property type="term" value="C:nucleus-vacuole junction"/>
    <property type="evidence" value="ECO:0007669"/>
    <property type="project" value="TreeGrafter"/>
</dbReference>
<dbReference type="Gene3D" id="1.10.510.10">
    <property type="entry name" value="Transferase(Phosphotransferase) domain 1"/>
    <property type="match status" value="1"/>
</dbReference>
<dbReference type="FunFam" id="1.10.510.10:FF:000497">
    <property type="entry name" value="Phosphoinositide 3-kinase regulatory subunit"/>
    <property type="match status" value="1"/>
</dbReference>
<dbReference type="InterPro" id="IPR055231">
    <property type="entry name" value="2AA_helical"/>
</dbReference>
<feature type="repeat" description="WD" evidence="9">
    <location>
        <begin position="1394"/>
        <end position="1418"/>
    </location>
</feature>
<dbReference type="Gene3D" id="1.25.10.10">
    <property type="entry name" value="Leucine-rich Repeat Variant"/>
    <property type="match status" value="1"/>
</dbReference>
<dbReference type="InterPro" id="IPR011989">
    <property type="entry name" value="ARM-like"/>
</dbReference>
<keyword evidence="7" id="KW-0418">Kinase</keyword>
<dbReference type="Pfam" id="PF00069">
    <property type="entry name" value="Pkinase"/>
    <property type="match status" value="1"/>
</dbReference>
<dbReference type="InterPro" id="IPR019775">
    <property type="entry name" value="WD40_repeat_CS"/>
</dbReference>
<proteinExistence type="predicted"/>
<dbReference type="GO" id="GO:0034272">
    <property type="term" value="C:phosphatidylinositol 3-kinase complex, class III, type II"/>
    <property type="evidence" value="ECO:0007669"/>
    <property type="project" value="TreeGrafter"/>
</dbReference>
<dbReference type="PANTHER" id="PTHR17583">
    <property type="entry name" value="PHOSPHOINOSITIDE 3-KINASE REGULATORY SUBUNIT 4"/>
    <property type="match status" value="1"/>
</dbReference>
<evidence type="ECO:0000313" key="13">
    <source>
        <dbReference type="Proteomes" id="UP000789572"/>
    </source>
</evidence>
<feature type="repeat" description="WD" evidence="9">
    <location>
        <begin position="1103"/>
        <end position="1135"/>
    </location>
</feature>
<protein>
    <recommendedName>
        <fullName evidence="1">non-specific serine/threonine protein kinase</fullName>
        <ecNumber evidence="1">2.7.11.1</ecNumber>
    </recommendedName>
</protein>
<dbReference type="GO" id="GO:0034271">
    <property type="term" value="C:phosphatidylinositol 3-kinase complex, class III, type I"/>
    <property type="evidence" value="ECO:0007669"/>
    <property type="project" value="TreeGrafter"/>
</dbReference>
<dbReference type="SUPFAM" id="SSF56112">
    <property type="entry name" value="Protein kinase-like (PK-like)"/>
    <property type="match status" value="1"/>
</dbReference>
<reference evidence="12" key="1">
    <citation type="submission" date="2021-06" db="EMBL/GenBank/DDBJ databases">
        <authorList>
            <person name="Kallberg Y."/>
            <person name="Tangrot J."/>
            <person name="Rosling A."/>
        </authorList>
    </citation>
    <scope>NUCLEOTIDE SEQUENCE</scope>
    <source>
        <strain evidence="12">IA702</strain>
    </source>
</reference>
<dbReference type="Proteomes" id="UP000789572">
    <property type="component" value="Unassembled WGS sequence"/>
</dbReference>
<feature type="region of interest" description="Disordered" evidence="10">
    <location>
        <begin position="1065"/>
        <end position="1084"/>
    </location>
</feature>